<evidence type="ECO:0000313" key="2">
    <source>
        <dbReference type="EMBL" id="PKU71847.1"/>
    </source>
</evidence>
<protein>
    <submittedName>
        <fullName evidence="2">Uncharacterized protein</fullName>
    </submittedName>
</protein>
<dbReference type="AlphaFoldDB" id="A0A2I0W856"/>
<dbReference type="Proteomes" id="UP000233837">
    <property type="component" value="Unassembled WGS sequence"/>
</dbReference>
<feature type="region of interest" description="Disordered" evidence="1">
    <location>
        <begin position="1"/>
        <end position="67"/>
    </location>
</feature>
<dbReference type="EMBL" id="KZ502856">
    <property type="protein sequence ID" value="PKU71847.1"/>
    <property type="molecule type" value="Genomic_DNA"/>
</dbReference>
<proteinExistence type="predicted"/>
<reference evidence="2 3" key="2">
    <citation type="journal article" date="2017" name="Nature">
        <title>The Apostasia genome and the evolution of orchids.</title>
        <authorList>
            <person name="Zhang G.Q."/>
            <person name="Liu K.W."/>
            <person name="Li Z."/>
            <person name="Lohaus R."/>
            <person name="Hsiao Y.Y."/>
            <person name="Niu S.C."/>
            <person name="Wang J.Y."/>
            <person name="Lin Y.C."/>
            <person name="Xu Q."/>
            <person name="Chen L.J."/>
            <person name="Yoshida K."/>
            <person name="Fujiwara S."/>
            <person name="Wang Z.W."/>
            <person name="Zhang Y.Q."/>
            <person name="Mitsuda N."/>
            <person name="Wang M."/>
            <person name="Liu G.H."/>
            <person name="Pecoraro L."/>
            <person name="Huang H.X."/>
            <person name="Xiao X.J."/>
            <person name="Lin M."/>
            <person name="Wu X.Y."/>
            <person name="Wu W.L."/>
            <person name="Chen Y.Y."/>
            <person name="Chang S.B."/>
            <person name="Sakamoto S."/>
            <person name="Ohme-Takagi M."/>
            <person name="Yagi M."/>
            <person name="Zeng S.J."/>
            <person name="Shen C.Y."/>
            <person name="Yeh C.M."/>
            <person name="Luo Y.B."/>
            <person name="Tsai W.C."/>
            <person name="Van de Peer Y."/>
            <person name="Liu Z.J."/>
        </authorList>
    </citation>
    <scope>NUCLEOTIDE SEQUENCE [LARGE SCALE GENOMIC DNA]</scope>
    <source>
        <tissue evidence="2">The whole plant</tissue>
    </source>
</reference>
<gene>
    <name evidence="2" type="ORF">MA16_Dca016300</name>
</gene>
<evidence type="ECO:0000313" key="3">
    <source>
        <dbReference type="Proteomes" id="UP000233837"/>
    </source>
</evidence>
<accession>A0A2I0W856</accession>
<reference evidence="2 3" key="1">
    <citation type="journal article" date="2016" name="Sci. Rep.">
        <title>The Dendrobium catenatum Lindl. genome sequence provides insights into polysaccharide synthase, floral development and adaptive evolution.</title>
        <authorList>
            <person name="Zhang G.Q."/>
            <person name="Xu Q."/>
            <person name="Bian C."/>
            <person name="Tsai W.C."/>
            <person name="Yeh C.M."/>
            <person name="Liu K.W."/>
            <person name="Yoshida K."/>
            <person name="Zhang L.S."/>
            <person name="Chang S.B."/>
            <person name="Chen F."/>
            <person name="Shi Y."/>
            <person name="Su Y.Y."/>
            <person name="Zhang Y.Q."/>
            <person name="Chen L.J."/>
            <person name="Yin Y."/>
            <person name="Lin M."/>
            <person name="Huang H."/>
            <person name="Deng H."/>
            <person name="Wang Z.W."/>
            <person name="Zhu S.L."/>
            <person name="Zhao X."/>
            <person name="Deng C."/>
            <person name="Niu S.C."/>
            <person name="Huang J."/>
            <person name="Wang M."/>
            <person name="Liu G.H."/>
            <person name="Yang H.J."/>
            <person name="Xiao X.J."/>
            <person name="Hsiao Y.Y."/>
            <person name="Wu W.L."/>
            <person name="Chen Y.Y."/>
            <person name="Mitsuda N."/>
            <person name="Ohme-Takagi M."/>
            <person name="Luo Y.B."/>
            <person name="Van de Peer Y."/>
            <person name="Liu Z.J."/>
        </authorList>
    </citation>
    <scope>NUCLEOTIDE SEQUENCE [LARGE SCALE GENOMIC DNA]</scope>
    <source>
        <tissue evidence="2">The whole plant</tissue>
    </source>
</reference>
<name>A0A2I0W856_9ASPA</name>
<keyword evidence="3" id="KW-1185">Reference proteome</keyword>
<sequence length="90" mass="10014">MAIYAPVTDTIHYPTQLPRPDPTISDDESSASYQICNPDSASSHNQSQDLKPFQRDFGPDTTSVTSCNLDQMDIGRVSAARQQEELRVKQ</sequence>
<feature type="compositionally biased region" description="Polar residues" evidence="1">
    <location>
        <begin position="30"/>
        <end position="49"/>
    </location>
</feature>
<evidence type="ECO:0000256" key="1">
    <source>
        <dbReference type="SAM" id="MobiDB-lite"/>
    </source>
</evidence>
<organism evidence="2 3">
    <name type="scientific">Dendrobium catenatum</name>
    <dbReference type="NCBI Taxonomy" id="906689"/>
    <lineage>
        <taxon>Eukaryota</taxon>
        <taxon>Viridiplantae</taxon>
        <taxon>Streptophyta</taxon>
        <taxon>Embryophyta</taxon>
        <taxon>Tracheophyta</taxon>
        <taxon>Spermatophyta</taxon>
        <taxon>Magnoliopsida</taxon>
        <taxon>Liliopsida</taxon>
        <taxon>Asparagales</taxon>
        <taxon>Orchidaceae</taxon>
        <taxon>Epidendroideae</taxon>
        <taxon>Malaxideae</taxon>
        <taxon>Dendrobiinae</taxon>
        <taxon>Dendrobium</taxon>
    </lineage>
</organism>